<dbReference type="InterPro" id="IPR011962">
    <property type="entry name" value="dCTP_deaminase"/>
</dbReference>
<evidence type="ECO:0000313" key="5">
    <source>
        <dbReference type="Proteomes" id="UP001056937"/>
    </source>
</evidence>
<organism evidence="4 5">
    <name type="scientific">Sphingomonas morindae</name>
    <dbReference type="NCBI Taxonomy" id="1541170"/>
    <lineage>
        <taxon>Bacteria</taxon>
        <taxon>Pseudomonadati</taxon>
        <taxon>Pseudomonadota</taxon>
        <taxon>Alphaproteobacteria</taxon>
        <taxon>Sphingomonadales</taxon>
        <taxon>Sphingomonadaceae</taxon>
        <taxon>Sphingomonas</taxon>
    </lineage>
</organism>
<dbReference type="Pfam" id="PF22769">
    <property type="entry name" value="DCD"/>
    <property type="match status" value="1"/>
</dbReference>
<evidence type="ECO:0000256" key="3">
    <source>
        <dbReference type="SAM" id="MobiDB-lite"/>
    </source>
</evidence>
<evidence type="ECO:0008006" key="6">
    <source>
        <dbReference type="Google" id="ProtNLM"/>
    </source>
</evidence>
<dbReference type="CDD" id="cd07557">
    <property type="entry name" value="trimeric_dUTPase"/>
    <property type="match status" value="1"/>
</dbReference>
<gene>
    <name evidence="4" type="ORF">LHA26_03540</name>
</gene>
<feature type="region of interest" description="Disordered" evidence="3">
    <location>
        <begin position="39"/>
        <end position="59"/>
    </location>
</feature>
<keyword evidence="2" id="KW-0546">Nucleotide metabolism</keyword>
<dbReference type="InterPro" id="IPR036157">
    <property type="entry name" value="dUTPase-like_sf"/>
</dbReference>
<dbReference type="EMBL" id="CP084930">
    <property type="protein sequence ID" value="USI73567.1"/>
    <property type="molecule type" value="Genomic_DNA"/>
</dbReference>
<dbReference type="InterPro" id="IPR033704">
    <property type="entry name" value="dUTPase_trimeric"/>
</dbReference>
<keyword evidence="5" id="KW-1185">Reference proteome</keyword>
<dbReference type="Gene3D" id="2.70.40.10">
    <property type="match status" value="1"/>
</dbReference>
<dbReference type="RefSeq" id="WP_252167376.1">
    <property type="nucleotide sequence ID" value="NZ_CP084930.1"/>
</dbReference>
<dbReference type="SUPFAM" id="SSF51283">
    <property type="entry name" value="dUTPase-like"/>
    <property type="match status" value="1"/>
</dbReference>
<proteinExistence type="predicted"/>
<protein>
    <recommendedName>
        <fullName evidence="6">Deoxycytidine triphosphate deaminase</fullName>
    </recommendedName>
</protein>
<evidence type="ECO:0000313" key="4">
    <source>
        <dbReference type="EMBL" id="USI73567.1"/>
    </source>
</evidence>
<sequence>MFWGSDKLACELPKLIPSFDLARIDGASYRLSVGEEVYVSPTGQPSDPRNKPKTKLDPGDGFMVPPGQFGFILTEEEIRVPADALAFISIRAGYKFAGLVNVSGFHVDPGFAGKLLFSVFNAGPNPVHLARLEECFLIWYADLDGAGAAQPKRGYANIPSSLIGPLASGIQSFASLDSKISETEKKLTDRVTTLEREQAVL</sequence>
<reference evidence="4" key="1">
    <citation type="journal article" date="2022" name="Toxins">
        <title>Genomic Analysis of Sphingopyxis sp. USTB-05 for Biodegrading Cyanobacterial Hepatotoxins.</title>
        <authorList>
            <person name="Liu C."/>
            <person name="Xu Q."/>
            <person name="Zhao Z."/>
            <person name="Zhang H."/>
            <person name="Liu X."/>
            <person name="Yin C."/>
            <person name="Liu Y."/>
            <person name="Yan H."/>
        </authorList>
    </citation>
    <scope>NUCLEOTIDE SEQUENCE</scope>
    <source>
        <strain evidence="4">NBD5</strain>
    </source>
</reference>
<name>A0ABY4X9F9_9SPHN</name>
<evidence type="ECO:0000256" key="1">
    <source>
        <dbReference type="ARBA" id="ARBA00022801"/>
    </source>
</evidence>
<keyword evidence="1" id="KW-0378">Hydrolase</keyword>
<dbReference type="Proteomes" id="UP001056937">
    <property type="component" value="Chromosome 1"/>
</dbReference>
<evidence type="ECO:0000256" key="2">
    <source>
        <dbReference type="ARBA" id="ARBA00023080"/>
    </source>
</evidence>
<feature type="compositionally biased region" description="Basic and acidic residues" evidence="3">
    <location>
        <begin position="48"/>
        <end position="58"/>
    </location>
</feature>
<accession>A0ABY4X9F9</accession>